<feature type="compositionally biased region" description="Low complexity" evidence="7">
    <location>
        <begin position="236"/>
        <end position="260"/>
    </location>
</feature>
<feature type="compositionally biased region" description="Polar residues" evidence="7">
    <location>
        <begin position="77"/>
        <end position="101"/>
    </location>
</feature>
<evidence type="ECO:0000256" key="1">
    <source>
        <dbReference type="ARBA" id="ARBA00004240"/>
    </source>
</evidence>
<dbReference type="OMA" id="FSLNNGM"/>
<feature type="compositionally biased region" description="Polar residues" evidence="7">
    <location>
        <begin position="592"/>
        <end position="603"/>
    </location>
</feature>
<feature type="region of interest" description="Disordered" evidence="7">
    <location>
        <begin position="1"/>
        <end position="347"/>
    </location>
</feature>
<feature type="compositionally biased region" description="Pro residues" evidence="7">
    <location>
        <begin position="277"/>
        <end position="286"/>
    </location>
</feature>
<feature type="compositionally biased region" description="Polar residues" evidence="7">
    <location>
        <begin position="365"/>
        <end position="383"/>
    </location>
</feature>
<dbReference type="KEGG" id="acan:ACA1_285550"/>
<dbReference type="GO" id="GO:0070973">
    <property type="term" value="P:protein localization to endoplasmic reticulum exit site"/>
    <property type="evidence" value="ECO:0007669"/>
    <property type="project" value="TreeGrafter"/>
</dbReference>
<feature type="compositionally biased region" description="Low complexity" evidence="7">
    <location>
        <begin position="127"/>
        <end position="136"/>
    </location>
</feature>
<feature type="compositionally biased region" description="Low complexity" evidence="7">
    <location>
        <begin position="1418"/>
        <end position="1432"/>
    </location>
</feature>
<feature type="compositionally biased region" description="Low complexity" evidence="7">
    <location>
        <begin position="426"/>
        <end position="440"/>
    </location>
</feature>
<feature type="compositionally biased region" description="Basic and acidic residues" evidence="7">
    <location>
        <begin position="1334"/>
        <end position="1345"/>
    </location>
</feature>
<feature type="compositionally biased region" description="Basic and acidic residues" evidence="7">
    <location>
        <begin position="1388"/>
        <end position="1404"/>
    </location>
</feature>
<feature type="compositionally biased region" description="Low complexity" evidence="7">
    <location>
        <begin position="287"/>
        <end position="313"/>
    </location>
</feature>
<protein>
    <recommendedName>
        <fullName evidence="6">Protein transport protein sec16</fullName>
    </recommendedName>
</protein>
<gene>
    <name evidence="10" type="ORF">ACA1_285550</name>
</gene>
<feature type="domain" description="Sec16 Sec23-binding" evidence="8">
    <location>
        <begin position="887"/>
        <end position="1129"/>
    </location>
</feature>
<evidence type="ECO:0000256" key="2">
    <source>
        <dbReference type="ARBA" id="ARBA00005927"/>
    </source>
</evidence>
<dbReference type="GO" id="GO:0007030">
    <property type="term" value="P:Golgi organization"/>
    <property type="evidence" value="ECO:0007669"/>
    <property type="project" value="TreeGrafter"/>
</dbReference>
<evidence type="ECO:0000256" key="4">
    <source>
        <dbReference type="ARBA" id="ARBA00022824"/>
    </source>
</evidence>
<dbReference type="OrthoDB" id="8918678at2759"/>
<dbReference type="InterPro" id="IPR024298">
    <property type="entry name" value="Sec16_Sec23-bd"/>
</dbReference>
<dbReference type="GO" id="GO:0016192">
    <property type="term" value="P:vesicle-mediated transport"/>
    <property type="evidence" value="ECO:0007669"/>
    <property type="project" value="UniProtKB-KW"/>
</dbReference>
<dbReference type="PANTHER" id="PTHR13402:SF6">
    <property type="entry name" value="SECRETORY 16, ISOFORM I"/>
    <property type="match status" value="1"/>
</dbReference>
<dbReference type="VEuPathDB" id="AmoebaDB:ACA1_285550"/>
<evidence type="ECO:0000313" key="10">
    <source>
        <dbReference type="EMBL" id="ELR21196.1"/>
    </source>
</evidence>
<name>L8H9V4_ACACF</name>
<feature type="domain" description="Sec16 central conserved" evidence="9">
    <location>
        <begin position="719"/>
        <end position="840"/>
    </location>
</feature>
<dbReference type="CDD" id="cd09233">
    <property type="entry name" value="ACE1-Sec16-like"/>
    <property type="match status" value="1"/>
</dbReference>
<evidence type="ECO:0000259" key="9">
    <source>
        <dbReference type="Pfam" id="PF12932"/>
    </source>
</evidence>
<feature type="region of interest" description="Disordered" evidence="7">
    <location>
        <begin position="1388"/>
        <end position="1515"/>
    </location>
</feature>
<feature type="compositionally biased region" description="Low complexity" evidence="7">
    <location>
        <begin position="568"/>
        <end position="581"/>
    </location>
</feature>
<feature type="compositionally biased region" description="Polar residues" evidence="7">
    <location>
        <begin position="1314"/>
        <end position="1332"/>
    </location>
</feature>
<evidence type="ECO:0000313" key="11">
    <source>
        <dbReference type="Proteomes" id="UP000011083"/>
    </source>
</evidence>
<dbReference type="InterPro" id="IPR024340">
    <property type="entry name" value="Sec16_CCD"/>
</dbReference>
<evidence type="ECO:0000256" key="6">
    <source>
        <dbReference type="RuleBase" id="RU364101"/>
    </source>
</evidence>
<feature type="region of interest" description="Disordered" evidence="7">
    <location>
        <begin position="365"/>
        <end position="606"/>
    </location>
</feature>
<feature type="compositionally biased region" description="Polar residues" evidence="7">
    <location>
        <begin position="158"/>
        <end position="168"/>
    </location>
</feature>
<proteinExistence type="inferred from homology"/>
<dbReference type="Gene3D" id="1.25.40.1030">
    <property type="match status" value="1"/>
</dbReference>
<reference evidence="10 11" key="1">
    <citation type="journal article" date="2013" name="Genome Biol.">
        <title>Genome of Acanthamoeba castellanii highlights extensive lateral gene transfer and early evolution of tyrosine kinase signaling.</title>
        <authorList>
            <person name="Clarke M."/>
            <person name="Lohan A.J."/>
            <person name="Liu B."/>
            <person name="Lagkouvardos I."/>
            <person name="Roy S."/>
            <person name="Zafar N."/>
            <person name="Bertelli C."/>
            <person name="Schilde C."/>
            <person name="Kianianmomeni A."/>
            <person name="Burglin T.R."/>
            <person name="Frech C."/>
            <person name="Turcotte B."/>
            <person name="Kopec K.O."/>
            <person name="Synnott J.M."/>
            <person name="Choo C."/>
            <person name="Paponov I."/>
            <person name="Finkler A."/>
            <person name="Soon Heng Tan C."/>
            <person name="Hutchins A.P."/>
            <person name="Weinmeier T."/>
            <person name="Rattei T."/>
            <person name="Chu J.S."/>
            <person name="Gimenez G."/>
            <person name="Irimia M."/>
            <person name="Rigden D.J."/>
            <person name="Fitzpatrick D.A."/>
            <person name="Lorenzo-Morales J."/>
            <person name="Bateman A."/>
            <person name="Chiu C.H."/>
            <person name="Tang P."/>
            <person name="Hegemann P."/>
            <person name="Fromm H."/>
            <person name="Raoult D."/>
            <person name="Greub G."/>
            <person name="Miranda-Saavedra D."/>
            <person name="Chen N."/>
            <person name="Nash P."/>
            <person name="Ginger M.L."/>
            <person name="Horn M."/>
            <person name="Schaap P."/>
            <person name="Caler L."/>
            <person name="Loftus B."/>
        </authorList>
    </citation>
    <scope>NUCLEOTIDE SEQUENCE [LARGE SCALE GENOMIC DNA]</scope>
    <source>
        <strain evidence="10 11">Neff</strain>
    </source>
</reference>
<dbReference type="Proteomes" id="UP000011083">
    <property type="component" value="Unassembled WGS sequence"/>
</dbReference>
<dbReference type="Pfam" id="PF12932">
    <property type="entry name" value="Sec16"/>
    <property type="match status" value="1"/>
</dbReference>
<dbReference type="Pfam" id="PF12931">
    <property type="entry name" value="TPR_Sec16"/>
    <property type="match status" value="1"/>
</dbReference>
<dbReference type="GO" id="GO:0012507">
    <property type="term" value="C:ER to Golgi transport vesicle membrane"/>
    <property type="evidence" value="ECO:0007669"/>
    <property type="project" value="TreeGrafter"/>
</dbReference>
<dbReference type="GO" id="GO:0070971">
    <property type="term" value="C:endoplasmic reticulum exit site"/>
    <property type="evidence" value="ECO:0007669"/>
    <property type="project" value="TreeGrafter"/>
</dbReference>
<feature type="compositionally biased region" description="Low complexity" evidence="7">
    <location>
        <begin position="198"/>
        <end position="213"/>
    </location>
</feature>
<feature type="compositionally biased region" description="Low complexity" evidence="7">
    <location>
        <begin position="144"/>
        <end position="157"/>
    </location>
</feature>
<keyword evidence="3 6" id="KW-0813">Transport</keyword>
<sequence length="1515" mass="156199">MAKPHDLFNGPPQEDDIFGNSNQQHEEDASSLFGGSTASGPSFFDQLATPPNGHNDFPGGGGNFYNTPTPPAAKMVSPSSFTTPAQPYAQMQPSSAQQFDSFGSAAPPSHLGMQTQHSPAGPQLHQATAAPTTPATAAPPPASPTHSTAASSAASNSGNFNQFSTPAPQHNGEELPADIFASSGDAFFDSLGGPSTIASSPANDFFAAAAQHQQPPPFSPSHHIAAPSQPTHAHLSSSPSPAAATSYASSPSTPSSFPSAQPGGGAYPGATHQHPSPGGPQQPSPYQPQQQHQQHPQYAHQQHPASAQYPHQHTQPGASEAAPGAPYGQQPHHPYGSVPSPATGGIGAPSPFNVAAGAGGPVSVFTPTMAQAPGSQGRSTAPAQQHPGGGINPYPQPPATAPVPFMGRGAGGAGPGFPTPPGSSGGAAAAPSATPTSAGSVAFNLGNGPQAPAGVFQPSATPTPPGTGGTGQFTTFVPRPAQPVGQPTPVGSSPYGGAPSPFVTDSYQSPVGPGSSIPLNRLSTSASALPQKPQVDPYGRTMLTQSSPAPQPGPGGYLQASTGGQPGGYQAPGYGPYSPHQHQGHQHHRNRSVSLQPNPQQLSDMPRVASNPEFARYGVMSPPGSGVPAHLAHNLSYLNSMPAMPPSMGNPQYGYPGGQPDNGYGGPYGGQQLQQNGGYGGQQAGWGDMSSSSPMGQYAPAPYGMQQQPQDRLLFDRPHAVATFGFGGKLFTLIPRRKRKLNVYQPSGPQEVDPQSDELLQGPLKIMPVNEILSKTSFMATFTSFPGPLKNASKVRVTDAVNKYVSNKASGASESEDAMADPEATQLLWSLLRVMCTHYGDLSQQDALKEVRQALLEGINPTDYNAASAAASGPLSGPALEAAVKQVEQLLLSGEREKACHAAMEAGLWGHALFLASHLNPQLYQTVCKRFAQSSISEGSPLQTLYLLLAKCPQGSGGSSGTAVDRWRENLAVILANRMQGDVKVIGQLGDMLWSTQMRVAAAHFCYLVAETPFGPFENPNSRLILIGGDHKTQSRLFVSPESVQRTEVFEYAKALGNSQYTLPTFQVYKFIYAATLADLGLLQQASNYYQSISAVVKDHAGMCSPAFLAQLHAFGDRISTIAPASRTAALAPPGWLSGLVQKGLSALIGDEKSSPAAGGAAASTEKIDVQASATVSAPGPASVPMVSVVTGGSGGQQPGIPSVAGPSPVMYNPSTGAAAMNPASMPMMNPASVPMMMMNPSSGPASSSPYHQPQPVMHNPAAAHFGAPGGAPNFNGASYHSQPQQQPADDYEEEDLMKSAFTKPKPGEESRPGTPSSVSMDKNGGSAQANGGQKDKPAAEDKSGGDASGAGFWGRLGGLGLFRKKPTGKEMKLGQTENEFVYNEELGIWHEKGKPPPKEERGHSAPPPIMGAGPSGSGSPFPSVGGYSSGPAPLGGPDGGNQFTKYASPARGNRRYVDTFNPEPAPGSTPAAAPMSVPTPTLMMPTPGMHPASPATSAPYTVFTPPMSPYQPQQ</sequence>
<dbReference type="GeneID" id="14922076"/>
<dbReference type="GO" id="GO:0015031">
    <property type="term" value="P:protein transport"/>
    <property type="evidence" value="ECO:0007669"/>
    <property type="project" value="UniProtKB-KW"/>
</dbReference>
<feature type="compositionally biased region" description="Polar residues" evidence="7">
    <location>
        <begin position="1279"/>
        <end position="1288"/>
    </location>
</feature>
<feature type="compositionally biased region" description="Low complexity" evidence="7">
    <location>
        <begin position="1475"/>
        <end position="1492"/>
    </location>
</feature>
<evidence type="ECO:0000256" key="3">
    <source>
        <dbReference type="ARBA" id="ARBA00022448"/>
    </source>
</evidence>
<keyword evidence="11" id="KW-1185">Reference proteome</keyword>
<comment type="subcellular location">
    <subcellularLocation>
        <location evidence="1">Endoplasmic reticulum</location>
    </subcellularLocation>
</comment>
<keyword evidence="5 6" id="KW-0931">ER-Golgi transport</keyword>
<dbReference type="STRING" id="1257118.L8H9V4"/>
<feature type="compositionally biased region" description="Low complexity" evidence="7">
    <location>
        <begin position="1259"/>
        <end position="1278"/>
    </location>
</feature>
<dbReference type="RefSeq" id="XP_004344939.1">
    <property type="nucleotide sequence ID" value="XM_004344889.1"/>
</dbReference>
<keyword evidence="4 6" id="KW-0256">Endoplasmic reticulum</keyword>
<comment type="similarity">
    <text evidence="2 6">Belongs to the SEC16 family.</text>
</comment>
<evidence type="ECO:0000256" key="5">
    <source>
        <dbReference type="ARBA" id="ARBA00022892"/>
    </source>
</evidence>
<feature type="compositionally biased region" description="Gly residues" evidence="7">
    <location>
        <begin position="1347"/>
        <end position="1358"/>
    </location>
</feature>
<dbReference type="EMBL" id="KB007908">
    <property type="protein sequence ID" value="ELR21196.1"/>
    <property type="molecule type" value="Genomic_DNA"/>
</dbReference>
<feature type="region of interest" description="Disordered" evidence="7">
    <location>
        <begin position="1241"/>
        <end position="1358"/>
    </location>
</feature>
<feature type="compositionally biased region" description="Polar residues" evidence="7">
    <location>
        <begin position="517"/>
        <end position="528"/>
    </location>
</feature>
<feature type="compositionally biased region" description="Low complexity" evidence="7">
    <location>
        <begin position="1241"/>
        <end position="1250"/>
    </location>
</feature>
<feature type="compositionally biased region" description="Basic residues" evidence="7">
    <location>
        <begin position="582"/>
        <end position="591"/>
    </location>
</feature>
<keyword evidence="6" id="KW-0472">Membrane</keyword>
<evidence type="ECO:0000256" key="7">
    <source>
        <dbReference type="SAM" id="MobiDB-lite"/>
    </source>
</evidence>
<keyword evidence="6" id="KW-0653">Protein transport</keyword>
<accession>L8H9V4</accession>
<evidence type="ECO:0000259" key="8">
    <source>
        <dbReference type="Pfam" id="PF12931"/>
    </source>
</evidence>
<organism evidence="10 11">
    <name type="scientific">Acanthamoeba castellanii (strain ATCC 30010 / Neff)</name>
    <dbReference type="NCBI Taxonomy" id="1257118"/>
    <lineage>
        <taxon>Eukaryota</taxon>
        <taxon>Amoebozoa</taxon>
        <taxon>Discosea</taxon>
        <taxon>Longamoebia</taxon>
        <taxon>Centramoebida</taxon>
        <taxon>Acanthamoebidae</taxon>
        <taxon>Acanthamoeba</taxon>
    </lineage>
</organism>
<dbReference type="PANTHER" id="PTHR13402">
    <property type="entry name" value="RGPR-RELATED"/>
    <property type="match status" value="1"/>
</dbReference>